<evidence type="ECO:0000313" key="5">
    <source>
        <dbReference type="EMBL" id="CAJ35780.1"/>
    </source>
</evidence>
<dbReference type="Pfam" id="PF01361">
    <property type="entry name" value="Tautomerase"/>
    <property type="match status" value="1"/>
</dbReference>
<dbReference type="GO" id="GO:0016853">
    <property type="term" value="F:isomerase activity"/>
    <property type="evidence" value="ECO:0007669"/>
    <property type="project" value="UniProtKB-KW"/>
</dbReference>
<evidence type="ECO:0000256" key="3">
    <source>
        <dbReference type="PIRSR" id="PIRSR618191-1"/>
    </source>
</evidence>
<evidence type="ECO:0000259" key="4">
    <source>
        <dbReference type="Pfam" id="PF01361"/>
    </source>
</evidence>
<organism evidence="5 6">
    <name type="scientific">Methanocella arvoryzae (strain DSM 22066 / NBRC 105507 / MRE50)</name>
    <dbReference type="NCBI Taxonomy" id="351160"/>
    <lineage>
        <taxon>Archaea</taxon>
        <taxon>Methanobacteriati</taxon>
        <taxon>Methanobacteriota</taxon>
        <taxon>Stenosarchaea group</taxon>
        <taxon>Methanomicrobia</taxon>
        <taxon>Methanocellales</taxon>
        <taxon>Methanocellaceae</taxon>
        <taxon>Methanocella</taxon>
    </lineage>
</organism>
<name>Q0W763_METAR</name>
<dbReference type="AlphaFoldDB" id="Q0W763"/>
<keyword evidence="2 5" id="KW-0413">Isomerase</keyword>
<dbReference type="InterPro" id="IPR004370">
    <property type="entry name" value="4-OT-like_dom"/>
</dbReference>
<dbReference type="InterPro" id="IPR018191">
    <property type="entry name" value="4-OT"/>
</dbReference>
<protein>
    <submittedName>
        <fullName evidence="5">4-oxalocrotonate tautomerase</fullName>
        <ecNumber evidence="5">5.3.2.-</ecNumber>
    </submittedName>
</protein>
<dbReference type="OrthoDB" id="8161at2157"/>
<proteinExistence type="inferred from homology"/>
<dbReference type="NCBIfam" id="NF041920">
    <property type="entry name" value="DmpI"/>
    <property type="match status" value="1"/>
</dbReference>
<reference evidence="5 6" key="1">
    <citation type="journal article" date="2006" name="Science">
        <title>Genome of rice cluster I archaea -- the key methane producers in the rice rhizosphere.</title>
        <authorList>
            <person name="Erkel C."/>
            <person name="Kube M."/>
            <person name="Reinhardt R."/>
            <person name="Liesack W."/>
        </authorList>
    </citation>
    <scope>NUCLEOTIDE SEQUENCE [LARGE SCALE GENOMIC DNA]</scope>
    <source>
        <strain evidence="6">DSM 22066 / NBRC 105507 / MRE50</strain>
    </source>
</reference>
<evidence type="ECO:0000256" key="2">
    <source>
        <dbReference type="ARBA" id="ARBA00023235"/>
    </source>
</evidence>
<dbReference type="SUPFAM" id="SSF55331">
    <property type="entry name" value="Tautomerase/MIF"/>
    <property type="match status" value="1"/>
</dbReference>
<comment type="similarity">
    <text evidence="1">Belongs to the 4-oxalocrotonate tautomerase family.</text>
</comment>
<keyword evidence="6" id="KW-1185">Reference proteome</keyword>
<gene>
    <name evidence="5" type="primary">dmpI-1</name>
    <name evidence="5" type="ORF">RCIX321</name>
</gene>
<evidence type="ECO:0000313" key="6">
    <source>
        <dbReference type="Proteomes" id="UP000000663"/>
    </source>
</evidence>
<dbReference type="PANTHER" id="PTHR35530">
    <property type="entry name" value="TAUTOMERASE-RELATED"/>
    <property type="match status" value="1"/>
</dbReference>
<dbReference type="KEGG" id="rci:RCIX321"/>
<evidence type="ECO:0000256" key="1">
    <source>
        <dbReference type="ARBA" id="ARBA00006723"/>
    </source>
</evidence>
<dbReference type="Proteomes" id="UP000000663">
    <property type="component" value="Chromosome"/>
</dbReference>
<dbReference type="GeneID" id="5145231"/>
<dbReference type="RefSeq" id="WP_012036720.1">
    <property type="nucleotide sequence ID" value="NC_009464.1"/>
</dbReference>
<dbReference type="Gene3D" id="3.30.429.10">
    <property type="entry name" value="Macrophage Migration Inhibitory Factor"/>
    <property type="match status" value="1"/>
</dbReference>
<dbReference type="PANTHER" id="PTHR35530:SF2">
    <property type="entry name" value="BSL4019 PROTEIN"/>
    <property type="match status" value="1"/>
</dbReference>
<dbReference type="STRING" id="351160.RCIX321"/>
<dbReference type="eggNOG" id="arCOG02240">
    <property type="taxonomic scope" value="Archaea"/>
</dbReference>
<dbReference type="NCBIfam" id="TIGR00013">
    <property type="entry name" value="taut"/>
    <property type="match status" value="1"/>
</dbReference>
<feature type="active site" description="Proton acceptor; via imino nitrogen" evidence="3">
    <location>
        <position position="2"/>
    </location>
</feature>
<accession>Q0W763</accession>
<dbReference type="InterPro" id="IPR014347">
    <property type="entry name" value="Tautomerase/MIF_sf"/>
</dbReference>
<sequence length="62" mass="6530">MPVITIETTPLTGEQKEQLITGFTKVASEVTGLPASTIIVVIHEPPADNFGVGGAQLSKMQH</sequence>
<feature type="domain" description="4-oxalocrotonate tautomerase-like" evidence="4">
    <location>
        <begin position="2"/>
        <end position="58"/>
    </location>
</feature>
<dbReference type="EC" id="5.3.2.-" evidence="5"/>
<dbReference type="EMBL" id="AM114193">
    <property type="protein sequence ID" value="CAJ35780.1"/>
    <property type="molecule type" value="Genomic_DNA"/>
</dbReference>